<evidence type="ECO:0000313" key="3">
    <source>
        <dbReference type="EMBL" id="CBJ32045.1"/>
    </source>
</evidence>
<dbReference type="EMBL" id="FN649760">
    <property type="protein sequence ID" value="CBJ32045.1"/>
    <property type="molecule type" value="Genomic_DNA"/>
</dbReference>
<keyword evidence="4" id="KW-1185">Reference proteome</keyword>
<accession>D7FWF7</accession>
<dbReference type="Proteomes" id="UP000002630">
    <property type="component" value="Unassembled WGS sequence"/>
</dbReference>
<evidence type="ECO:0000256" key="1">
    <source>
        <dbReference type="ARBA" id="ARBA00023002"/>
    </source>
</evidence>
<organism evidence="3 4">
    <name type="scientific">Ectocarpus siliculosus</name>
    <name type="common">Brown alga</name>
    <name type="synonym">Conferva siliculosa</name>
    <dbReference type="NCBI Taxonomy" id="2880"/>
    <lineage>
        <taxon>Eukaryota</taxon>
        <taxon>Sar</taxon>
        <taxon>Stramenopiles</taxon>
        <taxon>Ochrophyta</taxon>
        <taxon>PX clade</taxon>
        <taxon>Phaeophyceae</taxon>
        <taxon>Ectocarpales</taxon>
        <taxon>Ectocarpaceae</taxon>
        <taxon>Ectocarpus</taxon>
    </lineage>
</organism>
<feature type="domain" description="Pyrroline-5-carboxylate reductase dimerisation" evidence="2">
    <location>
        <begin position="1"/>
        <end position="97"/>
    </location>
</feature>
<gene>
    <name evidence="3" type="primary">P5CR</name>
    <name evidence="3" type="ORF">Esi_0305_0007</name>
</gene>
<dbReference type="STRING" id="2880.D7FWF7"/>
<dbReference type="SUPFAM" id="SSF48179">
    <property type="entry name" value="6-phosphogluconate dehydrogenase C-terminal domain-like"/>
    <property type="match status" value="1"/>
</dbReference>
<reference evidence="3 4" key="1">
    <citation type="journal article" date="2010" name="Nature">
        <title>The Ectocarpus genome and the independent evolution of multicellularity in brown algae.</title>
        <authorList>
            <person name="Cock J.M."/>
            <person name="Sterck L."/>
            <person name="Rouze P."/>
            <person name="Scornet D."/>
            <person name="Allen A.E."/>
            <person name="Amoutzias G."/>
            <person name="Anthouard V."/>
            <person name="Artiguenave F."/>
            <person name="Aury J.M."/>
            <person name="Badger J.H."/>
            <person name="Beszteri B."/>
            <person name="Billiau K."/>
            <person name="Bonnet E."/>
            <person name="Bothwell J.H."/>
            <person name="Bowler C."/>
            <person name="Boyen C."/>
            <person name="Brownlee C."/>
            <person name="Carrano C.J."/>
            <person name="Charrier B."/>
            <person name="Cho G.Y."/>
            <person name="Coelho S.M."/>
            <person name="Collen J."/>
            <person name="Corre E."/>
            <person name="Da Silva C."/>
            <person name="Delage L."/>
            <person name="Delaroque N."/>
            <person name="Dittami S.M."/>
            <person name="Doulbeau S."/>
            <person name="Elias M."/>
            <person name="Farnham G."/>
            <person name="Gachon C.M."/>
            <person name="Gschloessl B."/>
            <person name="Heesch S."/>
            <person name="Jabbari K."/>
            <person name="Jubin C."/>
            <person name="Kawai H."/>
            <person name="Kimura K."/>
            <person name="Kloareg B."/>
            <person name="Kupper F.C."/>
            <person name="Lang D."/>
            <person name="Le Bail A."/>
            <person name="Leblanc C."/>
            <person name="Lerouge P."/>
            <person name="Lohr M."/>
            <person name="Lopez P.J."/>
            <person name="Martens C."/>
            <person name="Maumus F."/>
            <person name="Michel G."/>
            <person name="Miranda-Saavedra D."/>
            <person name="Morales J."/>
            <person name="Moreau H."/>
            <person name="Motomura T."/>
            <person name="Nagasato C."/>
            <person name="Napoli C.A."/>
            <person name="Nelson D.R."/>
            <person name="Nyvall-Collen P."/>
            <person name="Peters A.F."/>
            <person name="Pommier C."/>
            <person name="Potin P."/>
            <person name="Poulain J."/>
            <person name="Quesneville H."/>
            <person name="Read B."/>
            <person name="Rensing S.A."/>
            <person name="Ritter A."/>
            <person name="Rousvoal S."/>
            <person name="Samanta M."/>
            <person name="Samson G."/>
            <person name="Schroeder D.C."/>
            <person name="Segurens B."/>
            <person name="Strittmatter M."/>
            <person name="Tonon T."/>
            <person name="Tregear J.W."/>
            <person name="Valentin K."/>
            <person name="von Dassow P."/>
            <person name="Yamagishi T."/>
            <person name="Van de Peer Y."/>
            <person name="Wincker P."/>
        </authorList>
    </citation>
    <scope>NUCLEOTIDE SEQUENCE [LARGE SCALE GENOMIC DNA]</scope>
    <source>
        <strain evidence="4">Ec32 / CCAP1310/4</strain>
    </source>
</reference>
<dbReference type="GO" id="GO:0004735">
    <property type="term" value="F:pyrroline-5-carboxylate reductase activity"/>
    <property type="evidence" value="ECO:0007669"/>
    <property type="project" value="TreeGrafter"/>
</dbReference>
<dbReference type="OrthoDB" id="10263291at2759"/>
<dbReference type="InterPro" id="IPR008927">
    <property type="entry name" value="6-PGluconate_DH-like_C_sf"/>
</dbReference>
<sequence>MYVLIEALADGGVRMGLPRAMAIKLAAQTVKGAAEMVLETGEHPSGPKNGKGLSGLGCRVGPGGGLTIAAIESLEKNGVPSAAMQAVIAVPSKSIEMRNAEEEKVLQ</sequence>
<dbReference type="PANTHER" id="PTHR11645:SF0">
    <property type="entry name" value="PYRROLINE-5-CARBOXYLATE REDUCTASE 3"/>
    <property type="match status" value="1"/>
</dbReference>
<dbReference type="InterPro" id="IPR029036">
    <property type="entry name" value="P5CR_dimer"/>
</dbReference>
<dbReference type="GO" id="GO:0055129">
    <property type="term" value="P:L-proline biosynthetic process"/>
    <property type="evidence" value="ECO:0007669"/>
    <property type="project" value="TreeGrafter"/>
</dbReference>
<evidence type="ECO:0000259" key="2">
    <source>
        <dbReference type="Pfam" id="PF14748"/>
    </source>
</evidence>
<proteinExistence type="predicted"/>
<name>D7FWF7_ECTSI</name>
<keyword evidence="1" id="KW-0560">Oxidoreductase</keyword>
<dbReference type="PANTHER" id="PTHR11645">
    <property type="entry name" value="PYRROLINE-5-CARBOXYLATE REDUCTASE"/>
    <property type="match status" value="1"/>
</dbReference>
<dbReference type="Pfam" id="PF14748">
    <property type="entry name" value="P5CR_dimer"/>
    <property type="match status" value="1"/>
</dbReference>
<dbReference type="Gene3D" id="1.10.3730.10">
    <property type="entry name" value="ProC C-terminal domain-like"/>
    <property type="match status" value="1"/>
</dbReference>
<dbReference type="AlphaFoldDB" id="D7FWF7"/>
<evidence type="ECO:0000313" key="4">
    <source>
        <dbReference type="Proteomes" id="UP000002630"/>
    </source>
</evidence>
<dbReference type="InParanoid" id="D7FWF7"/>
<protein>
    <submittedName>
        <fullName evidence="3">Delta-1-pyrroline-5-carboxylate reductase, partial</fullName>
    </submittedName>
</protein>